<accession>A0ABU9X1I6</accession>
<feature type="transmembrane region" description="Helical" evidence="9">
    <location>
        <begin position="429"/>
        <end position="453"/>
    </location>
</feature>
<feature type="transmembrane region" description="Helical" evidence="9">
    <location>
        <begin position="151"/>
        <end position="171"/>
    </location>
</feature>
<evidence type="ECO:0000256" key="3">
    <source>
        <dbReference type="ARBA" id="ARBA00022475"/>
    </source>
</evidence>
<comment type="caution">
    <text evidence="10">The sequence shown here is derived from an EMBL/GenBank/DDBJ whole genome shotgun (WGS) entry which is preliminary data.</text>
</comment>
<evidence type="ECO:0000313" key="11">
    <source>
        <dbReference type="Proteomes" id="UP001422074"/>
    </source>
</evidence>
<dbReference type="PANTHER" id="PTHR32024">
    <property type="entry name" value="TRK SYSTEM POTASSIUM UPTAKE PROTEIN TRKG-RELATED"/>
    <property type="match status" value="1"/>
</dbReference>
<feature type="region of interest" description="Disordered" evidence="8">
    <location>
        <begin position="1"/>
        <end position="20"/>
    </location>
</feature>
<dbReference type="EMBL" id="JBDFRB010000011">
    <property type="protein sequence ID" value="MEN2745327.1"/>
    <property type="molecule type" value="Genomic_DNA"/>
</dbReference>
<keyword evidence="2" id="KW-0813">Transport</keyword>
<evidence type="ECO:0000313" key="10">
    <source>
        <dbReference type="EMBL" id="MEN2745327.1"/>
    </source>
</evidence>
<evidence type="ECO:0000256" key="5">
    <source>
        <dbReference type="ARBA" id="ARBA00022989"/>
    </source>
</evidence>
<dbReference type="PANTHER" id="PTHR32024:SF1">
    <property type="entry name" value="KTR SYSTEM POTASSIUM UPTAKE PROTEIN B"/>
    <property type="match status" value="1"/>
</dbReference>
<protein>
    <submittedName>
        <fullName evidence="10">Potassium transporter TrkG</fullName>
    </submittedName>
</protein>
<keyword evidence="4 9" id="KW-0812">Transmembrane</keyword>
<evidence type="ECO:0000256" key="9">
    <source>
        <dbReference type="SAM" id="Phobius"/>
    </source>
</evidence>
<gene>
    <name evidence="10" type="ORF">ABCQ75_12395</name>
</gene>
<reference evidence="10 11" key="1">
    <citation type="submission" date="2024-05" db="EMBL/GenBank/DDBJ databases">
        <title>Sinomonas sp. nov., isolated from a waste landfill.</title>
        <authorList>
            <person name="Zhao Y."/>
        </authorList>
    </citation>
    <scope>NUCLEOTIDE SEQUENCE [LARGE SCALE GENOMIC DNA]</scope>
    <source>
        <strain evidence="10 11">CCTCC AB2014300</strain>
    </source>
</reference>
<feature type="transmembrane region" description="Helical" evidence="9">
    <location>
        <begin position="38"/>
        <end position="59"/>
    </location>
</feature>
<dbReference type="InterPro" id="IPR003445">
    <property type="entry name" value="Cat_transpt"/>
</dbReference>
<evidence type="ECO:0000256" key="2">
    <source>
        <dbReference type="ARBA" id="ARBA00022448"/>
    </source>
</evidence>
<evidence type="ECO:0000256" key="6">
    <source>
        <dbReference type="ARBA" id="ARBA00023065"/>
    </source>
</evidence>
<feature type="transmembrane region" description="Helical" evidence="9">
    <location>
        <begin position="100"/>
        <end position="123"/>
    </location>
</feature>
<keyword evidence="3" id="KW-1003">Cell membrane</keyword>
<evidence type="ECO:0000256" key="7">
    <source>
        <dbReference type="ARBA" id="ARBA00023136"/>
    </source>
</evidence>
<evidence type="ECO:0000256" key="4">
    <source>
        <dbReference type="ARBA" id="ARBA00022692"/>
    </source>
</evidence>
<evidence type="ECO:0000256" key="8">
    <source>
        <dbReference type="SAM" id="MobiDB-lite"/>
    </source>
</evidence>
<proteinExistence type="predicted"/>
<feature type="transmembrane region" description="Helical" evidence="9">
    <location>
        <begin position="183"/>
        <end position="203"/>
    </location>
</feature>
<keyword evidence="7 9" id="KW-0472">Membrane</keyword>
<feature type="transmembrane region" description="Helical" evidence="9">
    <location>
        <begin position="374"/>
        <end position="397"/>
    </location>
</feature>
<dbReference type="Pfam" id="PF02386">
    <property type="entry name" value="TrkH"/>
    <property type="match status" value="1"/>
</dbReference>
<organism evidence="10 11">
    <name type="scientific">Sinomonas halotolerans</name>
    <dbReference type="NCBI Taxonomy" id="1644133"/>
    <lineage>
        <taxon>Bacteria</taxon>
        <taxon>Bacillati</taxon>
        <taxon>Actinomycetota</taxon>
        <taxon>Actinomycetes</taxon>
        <taxon>Micrococcales</taxon>
        <taxon>Micrococcaceae</taxon>
        <taxon>Sinomonas</taxon>
    </lineage>
</organism>
<keyword evidence="11" id="KW-1185">Reference proteome</keyword>
<feature type="transmembrane region" description="Helical" evidence="9">
    <location>
        <begin position="251"/>
        <end position="273"/>
    </location>
</feature>
<keyword evidence="6" id="KW-0406">Ion transport</keyword>
<name>A0ABU9X1I6_9MICC</name>
<sequence length="470" mass="49420">MAETKPMWTPAPEREGLGPLTGPRDFLDRVAASSPARLAMLAFVVAIALFTALLSLPIAAADGQRTPFHEALFTAVSAVTVTGLAIVSTPEHWTLFGQACILLGIFTGGLGTLTLASLLSLMVSRRLGLRGRLIAQEALNNSSRLGEVGELLRIVIGTSVVIQGALGLVMAGRLTIRGEHPLVAAWHGVFYGISSFNNAGFVLHEAGAAEFAGDLWMLGPIGLGVFLGSLGFPVVLGILQGGLRPSRWNLHVKLTITVSVVLLVAGAVLWGWMEWDNPRTLAGMPPWEKAVNAVFASINTRSGGFNVVDQNAMEGTTLLLSDALMFAGGGSVSTAGGIKVTTLAVMFLAIVAEARGVDRVEAFGRTIPEGTMRVAVAVIMAAATWILVGCFLMLAFTDLAMDRVLFEVISAFATVGLSTGVSAESGPAGAYILTVLMFTGRIGTITLASALAVRQRIQLYHYPEERPIIG</sequence>
<comment type="subcellular location">
    <subcellularLocation>
        <location evidence="1">Cell membrane</location>
        <topology evidence="1">Multi-pass membrane protein</topology>
    </subcellularLocation>
</comment>
<feature type="transmembrane region" description="Helical" evidence="9">
    <location>
        <begin position="215"/>
        <end position="239"/>
    </location>
</feature>
<evidence type="ECO:0000256" key="1">
    <source>
        <dbReference type="ARBA" id="ARBA00004651"/>
    </source>
</evidence>
<feature type="transmembrane region" description="Helical" evidence="9">
    <location>
        <begin position="71"/>
        <end position="88"/>
    </location>
</feature>
<dbReference type="Proteomes" id="UP001422074">
    <property type="component" value="Unassembled WGS sequence"/>
</dbReference>
<dbReference type="RefSeq" id="WP_345885679.1">
    <property type="nucleotide sequence ID" value="NZ_JBDFRB010000011.1"/>
</dbReference>
<keyword evidence="5 9" id="KW-1133">Transmembrane helix</keyword>